<keyword evidence="3" id="KW-1185">Reference proteome</keyword>
<feature type="region of interest" description="Disordered" evidence="1">
    <location>
        <begin position="1"/>
        <end position="75"/>
    </location>
</feature>
<protein>
    <submittedName>
        <fullName evidence="2">Uncharacterized protein</fullName>
    </submittedName>
</protein>
<reference evidence="2" key="1">
    <citation type="submission" date="2020-09" db="EMBL/GenBank/DDBJ databases">
        <authorList>
            <person name="Kim M.K."/>
        </authorList>
    </citation>
    <scope>NUCLEOTIDE SEQUENCE</scope>
    <source>
        <strain evidence="2">BT702</strain>
    </source>
</reference>
<evidence type="ECO:0000313" key="2">
    <source>
        <dbReference type="EMBL" id="MBD2703373.1"/>
    </source>
</evidence>
<proteinExistence type="predicted"/>
<evidence type="ECO:0000256" key="1">
    <source>
        <dbReference type="SAM" id="MobiDB-lite"/>
    </source>
</evidence>
<sequence>MSQNKPKLSDITRQNNTARVSKFASSMIPTPPIQTEETKPVDQEPVQPTAAVITQPEINNTARAGAAQPSEDVQSFNIPNEQTPVVKSTRKRTASLSLDDILSPKAPYDETFSKMTRIAAKHHDLLRELSFRYRKNMNTILYNLLEVLDQTYQREKQNNV</sequence>
<accession>A0A926XYS3</accession>
<dbReference type="RefSeq" id="WP_190889222.1">
    <property type="nucleotide sequence ID" value="NZ_JACWZY010000021.1"/>
</dbReference>
<organism evidence="2 3">
    <name type="scientific">Spirosoma profusum</name>
    <dbReference type="NCBI Taxonomy" id="2771354"/>
    <lineage>
        <taxon>Bacteria</taxon>
        <taxon>Pseudomonadati</taxon>
        <taxon>Bacteroidota</taxon>
        <taxon>Cytophagia</taxon>
        <taxon>Cytophagales</taxon>
        <taxon>Cytophagaceae</taxon>
        <taxon>Spirosoma</taxon>
    </lineage>
</organism>
<name>A0A926XYS3_9BACT</name>
<feature type="compositionally biased region" description="Polar residues" evidence="1">
    <location>
        <begin position="1"/>
        <end position="28"/>
    </location>
</feature>
<comment type="caution">
    <text evidence="2">The sequence shown here is derived from an EMBL/GenBank/DDBJ whole genome shotgun (WGS) entry which is preliminary data.</text>
</comment>
<evidence type="ECO:0000313" key="3">
    <source>
        <dbReference type="Proteomes" id="UP000598820"/>
    </source>
</evidence>
<dbReference type="EMBL" id="JACWZY010000021">
    <property type="protein sequence ID" value="MBD2703373.1"/>
    <property type="molecule type" value="Genomic_DNA"/>
</dbReference>
<gene>
    <name evidence="2" type="ORF">IC229_22205</name>
</gene>
<dbReference type="AlphaFoldDB" id="A0A926XYS3"/>
<dbReference type="Proteomes" id="UP000598820">
    <property type="component" value="Unassembled WGS sequence"/>
</dbReference>